<dbReference type="Gene3D" id="3.90.1150.10">
    <property type="entry name" value="Aspartate Aminotransferase, domain 1"/>
    <property type="match status" value="1"/>
</dbReference>
<proteinExistence type="inferred from homology"/>
<evidence type="ECO:0000256" key="5">
    <source>
        <dbReference type="PIRSR" id="PIRSR000524-50"/>
    </source>
</evidence>
<keyword evidence="8" id="KW-1185">Reference proteome</keyword>
<dbReference type="Proteomes" id="UP000280960">
    <property type="component" value="Chromosome"/>
</dbReference>
<dbReference type="Gene3D" id="3.40.640.10">
    <property type="entry name" value="Type I PLP-dependent aspartate aminotransferase-like (Major domain)"/>
    <property type="match status" value="1"/>
</dbReference>
<dbReference type="PIRSF" id="PIRSF000524">
    <property type="entry name" value="SPT"/>
    <property type="match status" value="1"/>
</dbReference>
<dbReference type="InterPro" id="IPR015421">
    <property type="entry name" value="PyrdxlP-dep_Trfase_major"/>
</dbReference>
<dbReference type="PANTHER" id="PTHR21152">
    <property type="entry name" value="AMINOTRANSFERASE CLASS V"/>
    <property type="match status" value="1"/>
</dbReference>
<protein>
    <submittedName>
        <fullName evidence="7">Alanine--glyoxylate aminotransferase family protein</fullName>
    </submittedName>
</protein>
<dbReference type="SUPFAM" id="SSF53383">
    <property type="entry name" value="PLP-dependent transferases"/>
    <property type="match status" value="1"/>
</dbReference>
<dbReference type="InterPro" id="IPR015424">
    <property type="entry name" value="PyrdxlP-dep_Trfase"/>
</dbReference>
<dbReference type="InterPro" id="IPR024169">
    <property type="entry name" value="SP_NH2Trfase/AEP_transaminase"/>
</dbReference>
<dbReference type="Pfam" id="PF00266">
    <property type="entry name" value="Aminotran_5"/>
    <property type="match status" value="1"/>
</dbReference>
<evidence type="ECO:0000313" key="7">
    <source>
        <dbReference type="EMBL" id="AYO31394.1"/>
    </source>
</evidence>
<feature type="modified residue" description="N6-(pyridoxal phosphate)lysine" evidence="5">
    <location>
        <position position="214"/>
    </location>
</feature>
<comment type="similarity">
    <text evidence="2">Belongs to the class-V pyridoxal-phosphate-dependent aminotransferase family.</text>
</comment>
<keyword evidence="3 5" id="KW-0663">Pyridoxal phosphate</keyword>
<evidence type="ECO:0000313" key="8">
    <source>
        <dbReference type="Proteomes" id="UP000280960"/>
    </source>
</evidence>
<reference evidence="7 8" key="1">
    <citation type="submission" date="2018-10" db="EMBL/GenBank/DDBJ databases">
        <authorList>
            <person name="Zhang X."/>
        </authorList>
    </citation>
    <scope>NUCLEOTIDE SEQUENCE [LARGE SCALE GENOMIC DNA]</scope>
    <source>
        <strain evidence="7 8">SK-G1</strain>
    </source>
</reference>
<dbReference type="AlphaFoldDB" id="A0A3G2R767"/>
<feature type="binding site" evidence="4">
    <location>
        <position position="364"/>
    </location>
    <ligand>
        <name>substrate</name>
    </ligand>
</feature>
<dbReference type="KEGG" id="bacg:D2962_13020"/>
<accession>A0A3G2R767</accession>
<organism evidence="7 8">
    <name type="scientific">Biomaibacter acetigenes</name>
    <dbReference type="NCBI Taxonomy" id="2316383"/>
    <lineage>
        <taxon>Bacteria</taxon>
        <taxon>Bacillati</taxon>
        <taxon>Bacillota</taxon>
        <taxon>Clostridia</taxon>
        <taxon>Thermosediminibacterales</taxon>
        <taxon>Tepidanaerobacteraceae</taxon>
        <taxon>Biomaibacter</taxon>
    </lineage>
</organism>
<evidence type="ECO:0000259" key="6">
    <source>
        <dbReference type="Pfam" id="PF00266"/>
    </source>
</evidence>
<dbReference type="EMBL" id="CP033169">
    <property type="protein sequence ID" value="AYO31394.1"/>
    <property type="molecule type" value="Genomic_DNA"/>
</dbReference>
<dbReference type="GO" id="GO:0004760">
    <property type="term" value="F:L-serine-pyruvate transaminase activity"/>
    <property type="evidence" value="ECO:0007669"/>
    <property type="project" value="TreeGrafter"/>
</dbReference>
<evidence type="ECO:0000256" key="2">
    <source>
        <dbReference type="ARBA" id="ARBA00009236"/>
    </source>
</evidence>
<dbReference type="PANTHER" id="PTHR21152:SF40">
    <property type="entry name" value="ALANINE--GLYOXYLATE AMINOTRANSFERASE"/>
    <property type="match status" value="1"/>
</dbReference>
<sequence>MRGRKIKAQTGFWHNAWRYKREEPSLEKILMIPGPCDVEQDVLLEMSRQVVCHYGTEWTNFYNQTCDLVKELLNVAGDVFIVNGSGHLALESMVLALGERNDEIGIVDNGNFSHRMIEILDTYGIKPKVLEIEWGKIVTPEQVDEFLTKNPTVKSLALVHSETSTGVLNPIEEIGRITKKRGIIFAVDAVSSAGIVPIDMESDGIDLCATASQKGIGAPPGLAIVAASEKGLDFIRKRKKPIPGWYASLSIWDKFRREQASFQPYSITMAVNLVFSLNKCLKAIKEEGIAQRYKRHNDIASMLRMGLKELGLNIFCKEAEATPAITVVEIPEEIGTINLINHLKNKYDILIANGLGKLKGRVVRIGHMGKNARLVNIMALLRGIEEFLVQ</sequence>
<dbReference type="InterPro" id="IPR015422">
    <property type="entry name" value="PyrdxlP-dep_Trfase_small"/>
</dbReference>
<evidence type="ECO:0000256" key="3">
    <source>
        <dbReference type="ARBA" id="ARBA00022898"/>
    </source>
</evidence>
<dbReference type="InterPro" id="IPR000192">
    <property type="entry name" value="Aminotrans_V_dom"/>
</dbReference>
<dbReference type="GO" id="GO:0019265">
    <property type="term" value="P:glycine biosynthetic process, by transamination of glyoxylate"/>
    <property type="evidence" value="ECO:0007669"/>
    <property type="project" value="TreeGrafter"/>
</dbReference>
<name>A0A3G2R767_9FIRM</name>
<dbReference type="GO" id="GO:0008453">
    <property type="term" value="F:alanine-glyoxylate transaminase activity"/>
    <property type="evidence" value="ECO:0007669"/>
    <property type="project" value="TreeGrafter"/>
</dbReference>
<evidence type="ECO:0000256" key="1">
    <source>
        <dbReference type="ARBA" id="ARBA00001933"/>
    </source>
</evidence>
<keyword evidence="7" id="KW-0808">Transferase</keyword>
<keyword evidence="7" id="KW-0032">Aminotransferase</keyword>
<comment type="cofactor">
    <cofactor evidence="1 5">
        <name>pyridoxal 5'-phosphate</name>
        <dbReference type="ChEBI" id="CHEBI:597326"/>
    </cofactor>
</comment>
<gene>
    <name evidence="7" type="ORF">D2962_13020</name>
</gene>
<feature type="domain" description="Aminotransferase class V" evidence="6">
    <location>
        <begin position="51"/>
        <end position="354"/>
    </location>
</feature>
<evidence type="ECO:0000256" key="4">
    <source>
        <dbReference type="PIRSR" id="PIRSR000524-1"/>
    </source>
</evidence>